<evidence type="ECO:0000313" key="3">
    <source>
        <dbReference type="EMBL" id="VFJ45797.1"/>
    </source>
</evidence>
<feature type="domain" description="STAS" evidence="1">
    <location>
        <begin position="14"/>
        <end position="101"/>
    </location>
</feature>
<dbReference type="AlphaFoldDB" id="A0A450RZZ3"/>
<dbReference type="Pfam" id="PF13466">
    <property type="entry name" value="STAS_2"/>
    <property type="match status" value="1"/>
</dbReference>
<dbReference type="CDD" id="cd07043">
    <property type="entry name" value="STAS_anti-anti-sigma_factors"/>
    <property type="match status" value="1"/>
</dbReference>
<dbReference type="EMBL" id="CAADFA010000030">
    <property type="protein sequence ID" value="VFJ45797.1"/>
    <property type="molecule type" value="Genomic_DNA"/>
</dbReference>
<reference evidence="2" key="1">
    <citation type="submission" date="2019-02" db="EMBL/GenBank/DDBJ databases">
        <authorList>
            <person name="Gruber-Vodicka R. H."/>
            <person name="Seah K. B. B."/>
        </authorList>
    </citation>
    <scope>NUCLEOTIDE SEQUENCE</scope>
    <source>
        <strain evidence="2">BECK_BZ163</strain>
        <strain evidence="4">BECK_BZ164</strain>
        <strain evidence="3">BECK_BZ165</strain>
    </source>
</reference>
<organism evidence="2">
    <name type="scientific">Candidatus Kentrum sp. FM</name>
    <dbReference type="NCBI Taxonomy" id="2126340"/>
    <lineage>
        <taxon>Bacteria</taxon>
        <taxon>Pseudomonadati</taxon>
        <taxon>Pseudomonadota</taxon>
        <taxon>Gammaproteobacteria</taxon>
        <taxon>Candidatus Kentrum</taxon>
    </lineage>
</organism>
<dbReference type="EMBL" id="CAADEZ010000021">
    <property type="protein sequence ID" value="VFJ44848.1"/>
    <property type="molecule type" value="Genomic_DNA"/>
</dbReference>
<sequence>MPPAKLNVVEKNTFAITGELSFSSVPNLWRKNKHLFTNTSSATREIVIDLDEVLRTDSAGLALMIEWLRRANNQNIILRFRNIPKQMLSLAKMAEVDFLFR</sequence>
<dbReference type="InterPro" id="IPR002645">
    <property type="entry name" value="STAS_dom"/>
</dbReference>
<evidence type="ECO:0000259" key="1">
    <source>
        <dbReference type="PROSITE" id="PS50801"/>
    </source>
</evidence>
<dbReference type="PROSITE" id="PS50801">
    <property type="entry name" value="STAS"/>
    <property type="match status" value="1"/>
</dbReference>
<accession>A0A450RZZ3</accession>
<protein>
    <submittedName>
        <fullName evidence="2">Phospholipid transport system transporter-binding protein</fullName>
    </submittedName>
</protein>
<proteinExistence type="predicted"/>
<dbReference type="InterPro" id="IPR036513">
    <property type="entry name" value="STAS_dom_sf"/>
</dbReference>
<dbReference type="Gene3D" id="3.30.750.24">
    <property type="entry name" value="STAS domain"/>
    <property type="match status" value="1"/>
</dbReference>
<gene>
    <name evidence="2" type="ORF">BECKFM1743A_GA0114220_1002111</name>
    <name evidence="4" type="ORF">BECKFM1743B_GA0114221_100293</name>
    <name evidence="3" type="ORF">BECKFM1743C_GA0114222_1003011</name>
</gene>
<evidence type="ECO:0000313" key="4">
    <source>
        <dbReference type="EMBL" id="VFK06988.1"/>
    </source>
</evidence>
<dbReference type="SUPFAM" id="SSF52091">
    <property type="entry name" value="SpoIIaa-like"/>
    <property type="match status" value="1"/>
</dbReference>
<evidence type="ECO:0000313" key="2">
    <source>
        <dbReference type="EMBL" id="VFJ44848.1"/>
    </source>
</evidence>
<dbReference type="EMBL" id="CAADFL010000029">
    <property type="protein sequence ID" value="VFK06988.1"/>
    <property type="molecule type" value="Genomic_DNA"/>
</dbReference>
<dbReference type="InterPro" id="IPR058548">
    <property type="entry name" value="MlaB-like_STAS"/>
</dbReference>
<name>A0A450RZZ3_9GAMM</name>